<dbReference type="RefSeq" id="WP_255390575.1">
    <property type="nucleotide sequence ID" value="NZ_CP101508.1"/>
</dbReference>
<accession>A0ABY5GLS3</accession>
<reference evidence="2" key="1">
    <citation type="submission" date="2022-07" db="EMBL/GenBank/DDBJ databases">
        <title>Genome sequencing of Photobacterium atrarenae GJH2-4.</title>
        <authorList>
            <person name="Park S.-J."/>
        </authorList>
    </citation>
    <scope>NUCLEOTIDE SEQUENCE</scope>
    <source>
        <strain evidence="2">GJH2-4</strain>
    </source>
</reference>
<sequence>MKTGISAVLAATVMVCTACSSQISAEDGMTGLSNKEKAVALLNSIESGDQQAISYVDPNQYIQHNLAVGDGLAGFGKVLQALPEGSAKVDVKRAFQDGNYVFTHTDYNFFGPKVGFDVFRFENGRIVEHWDNLAAKTAANPSGRTQLDGPTEVTDLAQTEPNKRLVADFVDAILIKGDYAQLGRFIDGEDTDYLQHNSAIADGLAGLSRAMKAMADQGIEMTYTENHIILGEGNFVLSVSEGKFAGQHVSFYDLFRVANHKIVEHWDVIEPIPAKKQWKNSNGKFGF</sequence>
<keyword evidence="1" id="KW-0732">Signal</keyword>
<proteinExistence type="predicted"/>
<evidence type="ECO:0000256" key="1">
    <source>
        <dbReference type="SAM" id="SignalP"/>
    </source>
</evidence>
<protein>
    <recommendedName>
        <fullName evidence="4">SnoaL-like domain-containing protein</fullName>
    </recommendedName>
</protein>
<dbReference type="EMBL" id="CP101508">
    <property type="protein sequence ID" value="UTV29248.1"/>
    <property type="molecule type" value="Genomic_DNA"/>
</dbReference>
<evidence type="ECO:0000313" key="2">
    <source>
        <dbReference type="EMBL" id="UTV29248.1"/>
    </source>
</evidence>
<dbReference type="Proteomes" id="UP001057998">
    <property type="component" value="Chromosome 1"/>
</dbReference>
<dbReference type="SUPFAM" id="SSF54427">
    <property type="entry name" value="NTF2-like"/>
    <property type="match status" value="2"/>
</dbReference>
<dbReference type="Gene3D" id="3.10.450.50">
    <property type="match status" value="2"/>
</dbReference>
<organism evidence="2 3">
    <name type="scientific">Photobacterium atrarenae</name>
    <dbReference type="NCBI Taxonomy" id="865757"/>
    <lineage>
        <taxon>Bacteria</taxon>
        <taxon>Pseudomonadati</taxon>
        <taxon>Pseudomonadota</taxon>
        <taxon>Gammaproteobacteria</taxon>
        <taxon>Vibrionales</taxon>
        <taxon>Vibrionaceae</taxon>
        <taxon>Photobacterium</taxon>
    </lineage>
</organism>
<name>A0ABY5GLS3_9GAMM</name>
<gene>
    <name evidence="2" type="ORF">NNL38_06205</name>
</gene>
<feature type="chain" id="PRO_5045267931" description="SnoaL-like domain-containing protein" evidence="1">
    <location>
        <begin position="26"/>
        <end position="287"/>
    </location>
</feature>
<feature type="signal peptide" evidence="1">
    <location>
        <begin position="1"/>
        <end position="25"/>
    </location>
</feature>
<evidence type="ECO:0008006" key="4">
    <source>
        <dbReference type="Google" id="ProtNLM"/>
    </source>
</evidence>
<dbReference type="InterPro" id="IPR032710">
    <property type="entry name" value="NTF2-like_dom_sf"/>
</dbReference>
<keyword evidence="3" id="KW-1185">Reference proteome</keyword>
<evidence type="ECO:0000313" key="3">
    <source>
        <dbReference type="Proteomes" id="UP001057998"/>
    </source>
</evidence>